<dbReference type="SUPFAM" id="SSF52058">
    <property type="entry name" value="L domain-like"/>
    <property type="match status" value="1"/>
</dbReference>
<organism evidence="1">
    <name type="scientific">Trepomonas sp. PC1</name>
    <dbReference type="NCBI Taxonomy" id="1076344"/>
    <lineage>
        <taxon>Eukaryota</taxon>
        <taxon>Metamonada</taxon>
        <taxon>Diplomonadida</taxon>
        <taxon>Hexamitidae</taxon>
        <taxon>Hexamitinae</taxon>
        <taxon>Trepomonas</taxon>
    </lineage>
</organism>
<feature type="non-terminal residue" evidence="1">
    <location>
        <position position="127"/>
    </location>
</feature>
<dbReference type="InterPro" id="IPR032675">
    <property type="entry name" value="LRR_dom_sf"/>
</dbReference>
<gene>
    <name evidence="1" type="ORF">TPC1_20150</name>
</gene>
<reference evidence="1" key="1">
    <citation type="submission" date="2015-07" db="EMBL/GenBank/DDBJ databases">
        <title>Adaptation to a free-living lifestyle via gene acquisitions in the diplomonad Trepomonas sp. PC1.</title>
        <authorList>
            <person name="Xu F."/>
            <person name="Jerlstrom-Hultqvist J."/>
            <person name="Kolisko M."/>
            <person name="Simpson A.G.B."/>
            <person name="Roger A.J."/>
            <person name="Svard S.G."/>
            <person name="Andersson J.O."/>
        </authorList>
    </citation>
    <scope>NUCLEOTIDE SEQUENCE</scope>
    <source>
        <strain evidence="1">PC1</strain>
    </source>
</reference>
<accession>A0A146K4Q0</accession>
<sequence>KLSIIEEYGFYCCSCLKVINLSNVVLLSQKCFGLCDALVNISLPLVEQIPDQCFESCSGLQQVIALNLKTPIKDIHSKANFVTSENLNVIKRFQEQLVGVFVERKKFIESLTTLQKYVELANKTQVK</sequence>
<feature type="non-terminal residue" evidence="1">
    <location>
        <position position="1"/>
    </location>
</feature>
<dbReference type="EMBL" id="GDID01006055">
    <property type="protein sequence ID" value="JAP90551.1"/>
    <property type="molecule type" value="Transcribed_RNA"/>
</dbReference>
<dbReference type="Pfam" id="PF13306">
    <property type="entry name" value="LRR_5"/>
    <property type="match status" value="1"/>
</dbReference>
<dbReference type="InterPro" id="IPR026906">
    <property type="entry name" value="LRR_5"/>
</dbReference>
<evidence type="ECO:0000313" key="1">
    <source>
        <dbReference type="EMBL" id="JAP90551.1"/>
    </source>
</evidence>
<proteinExistence type="predicted"/>
<name>A0A146K4Q0_9EUKA</name>
<dbReference type="Gene3D" id="3.80.10.10">
    <property type="entry name" value="Ribonuclease Inhibitor"/>
    <property type="match status" value="1"/>
</dbReference>
<dbReference type="AlphaFoldDB" id="A0A146K4Q0"/>
<protein>
    <submittedName>
        <fullName evidence="1">Leucine rich repeats-containing protein</fullName>
    </submittedName>
</protein>